<evidence type="ECO:0000256" key="1">
    <source>
        <dbReference type="ARBA" id="ARBA00004370"/>
    </source>
</evidence>
<feature type="compositionally biased region" description="Pro residues" evidence="7">
    <location>
        <begin position="257"/>
        <end position="281"/>
    </location>
</feature>
<comment type="caution">
    <text evidence="8">The sequence shown here is derived from an EMBL/GenBank/DDBJ whole genome shotgun (WGS) entry which is preliminary data.</text>
</comment>
<keyword evidence="3 6" id="KW-0812">Transmembrane</keyword>
<dbReference type="PROSITE" id="PS50895">
    <property type="entry name" value="SURF1"/>
    <property type="match status" value="1"/>
</dbReference>
<proteinExistence type="inferred from homology"/>
<evidence type="ECO:0000256" key="4">
    <source>
        <dbReference type="ARBA" id="ARBA00022989"/>
    </source>
</evidence>
<dbReference type="Proteomes" id="UP001160334">
    <property type="component" value="Unassembled WGS sequence"/>
</dbReference>
<organism evidence="8 9">
    <name type="scientific">Prescottella agglutinans</name>
    <dbReference type="NCBI Taxonomy" id="1644129"/>
    <lineage>
        <taxon>Bacteria</taxon>
        <taxon>Bacillati</taxon>
        <taxon>Actinomycetota</taxon>
        <taxon>Actinomycetes</taxon>
        <taxon>Mycobacteriales</taxon>
        <taxon>Nocardiaceae</taxon>
        <taxon>Prescottella</taxon>
    </lineage>
</organism>
<keyword evidence="4 6" id="KW-1133">Transmembrane helix</keyword>
<sequence>MVGVRRLTFLLRPGWLALAAVVAGFAFMCFTVLAPWQLGKNTRTSERNGLLEQSIDADAVPIDGLIVGTGPTPQDEWRKVLATGTYVPDSDLLVRLRSVEDAPAYEVLTPMVLTDGQTMLVNRGYVRPIEGNQAPPIPVAPTGQVTLQGRIRMSEGTVEGKAPLDEAGARQVYYIDSGQIGQFIGTDLVNGYLQLDEDQPGGLGTIPLPQLDAGPYLSYGLQWLAFGIMAPLGLAYFVRAELRERRKARDATAAAAAPPPEEAPATPAPEPEPEPTVPAPAEPEAKTPSDDFQLPARKGLLKKSKTPDAPLSESQAKLADRYGRNR</sequence>
<dbReference type="Pfam" id="PF02104">
    <property type="entry name" value="SURF1"/>
    <property type="match status" value="1"/>
</dbReference>
<keyword evidence="9" id="KW-1185">Reference proteome</keyword>
<evidence type="ECO:0000313" key="8">
    <source>
        <dbReference type="EMBL" id="MDH6279567.1"/>
    </source>
</evidence>
<evidence type="ECO:0000256" key="2">
    <source>
        <dbReference type="ARBA" id="ARBA00007165"/>
    </source>
</evidence>
<comment type="subcellular location">
    <subcellularLocation>
        <location evidence="6">Cell membrane</location>
        <topology evidence="6">Multi-pass membrane protein</topology>
    </subcellularLocation>
    <subcellularLocation>
        <location evidence="1">Membrane</location>
    </subcellularLocation>
</comment>
<accession>A0ABT6M5I5</accession>
<feature type="region of interest" description="Disordered" evidence="7">
    <location>
        <begin position="249"/>
        <end position="326"/>
    </location>
</feature>
<feature type="transmembrane region" description="Helical" evidence="6">
    <location>
        <begin position="216"/>
        <end position="238"/>
    </location>
</feature>
<dbReference type="InterPro" id="IPR045214">
    <property type="entry name" value="Surf1/Surf4"/>
</dbReference>
<gene>
    <name evidence="8" type="ORF">M2280_000776</name>
</gene>
<protein>
    <recommendedName>
        <fullName evidence="6">SURF1-like protein</fullName>
    </recommendedName>
</protein>
<comment type="similarity">
    <text evidence="2 6">Belongs to the SURF1 family.</text>
</comment>
<evidence type="ECO:0000313" key="9">
    <source>
        <dbReference type="Proteomes" id="UP001160334"/>
    </source>
</evidence>
<evidence type="ECO:0000256" key="7">
    <source>
        <dbReference type="SAM" id="MobiDB-lite"/>
    </source>
</evidence>
<evidence type="ECO:0000256" key="6">
    <source>
        <dbReference type="RuleBase" id="RU363076"/>
    </source>
</evidence>
<feature type="transmembrane region" description="Helical" evidence="6">
    <location>
        <begin position="15"/>
        <end position="38"/>
    </location>
</feature>
<keyword evidence="5 6" id="KW-0472">Membrane</keyword>
<evidence type="ECO:0000256" key="3">
    <source>
        <dbReference type="ARBA" id="ARBA00022692"/>
    </source>
</evidence>
<dbReference type="PANTHER" id="PTHR23427">
    <property type="entry name" value="SURFEIT LOCUS PROTEIN"/>
    <property type="match status" value="1"/>
</dbReference>
<keyword evidence="6" id="KW-1003">Cell membrane</keyword>
<dbReference type="CDD" id="cd06662">
    <property type="entry name" value="SURF1"/>
    <property type="match status" value="1"/>
</dbReference>
<evidence type="ECO:0000256" key="5">
    <source>
        <dbReference type="ARBA" id="ARBA00023136"/>
    </source>
</evidence>
<name>A0ABT6M5I5_9NOCA</name>
<dbReference type="InterPro" id="IPR002994">
    <property type="entry name" value="Surf1/Shy1"/>
</dbReference>
<dbReference type="PANTHER" id="PTHR23427:SF2">
    <property type="entry name" value="SURFEIT LOCUS PROTEIN 1"/>
    <property type="match status" value="1"/>
</dbReference>
<reference evidence="8 9" key="1">
    <citation type="submission" date="2023-04" db="EMBL/GenBank/DDBJ databases">
        <title>Forest soil microbial communities from Buena Vista Peninsula, Colon Province, Panama.</title>
        <authorList>
            <person name="Bouskill N."/>
        </authorList>
    </citation>
    <scope>NUCLEOTIDE SEQUENCE [LARGE SCALE GENOMIC DNA]</scope>
    <source>
        <strain evidence="8 9">CFH S0262</strain>
    </source>
</reference>
<dbReference type="EMBL" id="JARXVC010000002">
    <property type="protein sequence ID" value="MDH6279567.1"/>
    <property type="molecule type" value="Genomic_DNA"/>
</dbReference>